<keyword evidence="5" id="KW-0393">Immunoglobulin domain</keyword>
<proteinExistence type="predicted"/>
<dbReference type="InterPro" id="IPR011390">
    <property type="entry name" value="IGFBP_rP_mac25"/>
</dbReference>
<dbReference type="InterPro" id="IPR009030">
    <property type="entry name" value="Growth_fac_rcpt_cys_sf"/>
</dbReference>
<dbReference type="GO" id="GO:0005615">
    <property type="term" value="C:extracellular space"/>
    <property type="evidence" value="ECO:0007669"/>
    <property type="project" value="TreeGrafter"/>
</dbReference>
<dbReference type="Gene3D" id="3.30.60.30">
    <property type="match status" value="1"/>
</dbReference>
<keyword evidence="10" id="KW-0646">Protease inhibitor</keyword>
<evidence type="ECO:0000313" key="9">
    <source>
        <dbReference type="Proteomes" id="UP000515156"/>
    </source>
</evidence>
<dbReference type="PANTHER" id="PTHR14186:SF23">
    <property type="entry name" value="KAZAL-TYPE SERINE PEPTIDASE INHIBITOR DOMAIN 2"/>
    <property type="match status" value="1"/>
</dbReference>
<accession>A0A6P7WXR4</accession>
<dbReference type="GO" id="GO:0001558">
    <property type="term" value="P:regulation of cell growth"/>
    <property type="evidence" value="ECO:0007669"/>
    <property type="project" value="InterPro"/>
</dbReference>
<dbReference type="Pfam" id="PF00050">
    <property type="entry name" value="Kazal_1"/>
    <property type="match status" value="1"/>
</dbReference>
<dbReference type="KEGG" id="muo:115462128"/>
<dbReference type="GeneID" id="115462128"/>
<dbReference type="SMART" id="SM00121">
    <property type="entry name" value="IB"/>
    <property type="match status" value="1"/>
</dbReference>
<dbReference type="Pfam" id="PF00219">
    <property type="entry name" value="IGFBP"/>
    <property type="match status" value="1"/>
</dbReference>
<evidence type="ECO:0000259" key="6">
    <source>
        <dbReference type="PROSITE" id="PS50835"/>
    </source>
</evidence>
<feature type="domain" description="Kazal-like" evidence="8">
    <location>
        <begin position="73"/>
        <end position="134"/>
    </location>
</feature>
<dbReference type="FunFam" id="2.60.40.10:FF:000032">
    <property type="entry name" value="palladin isoform X1"/>
    <property type="match status" value="1"/>
</dbReference>
<evidence type="ECO:0000256" key="1">
    <source>
        <dbReference type="ARBA" id="ARBA00004613"/>
    </source>
</evidence>
<dbReference type="InterPro" id="IPR036179">
    <property type="entry name" value="Ig-like_dom_sf"/>
</dbReference>
<reference evidence="10" key="1">
    <citation type="submission" date="2025-08" db="UniProtKB">
        <authorList>
            <consortium name="RefSeq"/>
        </authorList>
    </citation>
    <scope>IDENTIFICATION</scope>
</reference>
<dbReference type="Proteomes" id="UP000515156">
    <property type="component" value="Chromosome 2"/>
</dbReference>
<dbReference type="SMART" id="SM00408">
    <property type="entry name" value="IGc2"/>
    <property type="match status" value="1"/>
</dbReference>
<comment type="subcellular location">
    <subcellularLocation>
        <location evidence="1">Secreted</location>
    </subcellularLocation>
</comment>
<dbReference type="PROSITE" id="PS51323">
    <property type="entry name" value="IGFBP_N_2"/>
    <property type="match status" value="1"/>
</dbReference>
<evidence type="ECO:0000256" key="5">
    <source>
        <dbReference type="ARBA" id="ARBA00023319"/>
    </source>
</evidence>
<dbReference type="OrthoDB" id="10029006at2759"/>
<dbReference type="InterPro" id="IPR000867">
    <property type="entry name" value="IGFBP-like"/>
</dbReference>
<organism evidence="9 10">
    <name type="scientific">Microcaecilia unicolor</name>
    <dbReference type="NCBI Taxonomy" id="1415580"/>
    <lineage>
        <taxon>Eukaryota</taxon>
        <taxon>Metazoa</taxon>
        <taxon>Chordata</taxon>
        <taxon>Craniata</taxon>
        <taxon>Vertebrata</taxon>
        <taxon>Euteleostomi</taxon>
        <taxon>Amphibia</taxon>
        <taxon>Gymnophiona</taxon>
        <taxon>Siphonopidae</taxon>
        <taxon>Microcaecilia</taxon>
    </lineage>
</organism>
<dbReference type="InterPro" id="IPR013783">
    <property type="entry name" value="Ig-like_fold"/>
</dbReference>
<sequence>MHLKGWKHQLPGTNECPVCQEELCPSVPPSCPAGKVREHCGCCWECAVREGQPCDLHPERHFYGQCGDGLECVVQEEENISYGKTPEPLCVCSSRQAVCGTDRKTYRNSCQLQEAANRGRKRNLAIAHMGPCKKAPVIVSPPQDIITLEGHDIIFGCEVSSYPVAFLKWRKEGDSGFLPGDDSHIAIQARGGPQRYTITGWLQIQEIQKQDEGLYTCYSRNEFGQASASARLWVVPPDSPLAVYVQTHDVGIFDAEDDEEDVLEEGSTDFEPKQK</sequence>
<evidence type="ECO:0000259" key="7">
    <source>
        <dbReference type="PROSITE" id="PS51323"/>
    </source>
</evidence>
<dbReference type="GO" id="GO:0004867">
    <property type="term" value="F:serine-type endopeptidase inhibitor activity"/>
    <property type="evidence" value="ECO:0007669"/>
    <property type="project" value="UniProtKB-KW"/>
</dbReference>
<dbReference type="GO" id="GO:0005520">
    <property type="term" value="F:insulin-like growth factor binding"/>
    <property type="evidence" value="ECO:0007669"/>
    <property type="project" value="InterPro"/>
</dbReference>
<dbReference type="InParanoid" id="A0A6P7WXR4"/>
<dbReference type="InterPro" id="IPR036058">
    <property type="entry name" value="Kazal_dom_sf"/>
</dbReference>
<dbReference type="PANTHER" id="PTHR14186">
    <property type="entry name" value="INSULIN-LIKE GROWTH FACTOR BINDING PROTEIN-RELATED"/>
    <property type="match status" value="1"/>
</dbReference>
<evidence type="ECO:0000313" key="10">
    <source>
        <dbReference type="RefSeq" id="XP_030048027.1"/>
    </source>
</evidence>
<feature type="domain" description="Ig-like" evidence="6">
    <location>
        <begin position="136"/>
        <end position="229"/>
    </location>
</feature>
<keyword evidence="2" id="KW-0964">Secreted</keyword>
<keyword evidence="3" id="KW-0732">Signal</keyword>
<evidence type="ECO:0000256" key="3">
    <source>
        <dbReference type="ARBA" id="ARBA00022729"/>
    </source>
</evidence>
<evidence type="ECO:0000256" key="2">
    <source>
        <dbReference type="ARBA" id="ARBA00022525"/>
    </source>
</evidence>
<dbReference type="GO" id="GO:0009966">
    <property type="term" value="P:regulation of signal transduction"/>
    <property type="evidence" value="ECO:0007669"/>
    <property type="project" value="TreeGrafter"/>
</dbReference>
<dbReference type="RefSeq" id="XP_030048027.1">
    <property type="nucleotide sequence ID" value="XM_030192167.1"/>
</dbReference>
<name>A0A6P7WXR4_9AMPH</name>
<dbReference type="PIRSF" id="PIRSF018239">
    <property type="entry name" value="IGFBP_rP_mac25"/>
    <property type="match status" value="1"/>
</dbReference>
<dbReference type="PROSITE" id="PS50835">
    <property type="entry name" value="IG_LIKE"/>
    <property type="match status" value="1"/>
</dbReference>
<dbReference type="SUPFAM" id="SSF57184">
    <property type="entry name" value="Growth factor receptor domain"/>
    <property type="match status" value="1"/>
</dbReference>
<dbReference type="InterPro" id="IPR002350">
    <property type="entry name" value="Kazal_dom"/>
</dbReference>
<evidence type="ECO:0000259" key="8">
    <source>
        <dbReference type="PROSITE" id="PS51465"/>
    </source>
</evidence>
<protein>
    <submittedName>
        <fullName evidence="10">Kazal-type serine protease inhibitor domain-containing protein 1-like</fullName>
    </submittedName>
</protein>
<dbReference type="PROSITE" id="PS51465">
    <property type="entry name" value="KAZAL_2"/>
    <property type="match status" value="1"/>
</dbReference>
<keyword evidence="9" id="KW-1185">Reference proteome</keyword>
<gene>
    <name evidence="10" type="primary">LOC115462128</name>
</gene>
<keyword evidence="10" id="KW-0722">Serine protease inhibitor</keyword>
<dbReference type="InterPro" id="IPR003599">
    <property type="entry name" value="Ig_sub"/>
</dbReference>
<dbReference type="Gene3D" id="2.60.40.10">
    <property type="entry name" value="Immunoglobulins"/>
    <property type="match status" value="1"/>
</dbReference>
<dbReference type="Gene3D" id="4.10.40.20">
    <property type="match status" value="1"/>
</dbReference>
<dbReference type="InterPro" id="IPR003598">
    <property type="entry name" value="Ig_sub2"/>
</dbReference>
<dbReference type="AlphaFoldDB" id="A0A6P7WXR4"/>
<dbReference type="SUPFAM" id="SSF48726">
    <property type="entry name" value="Immunoglobulin"/>
    <property type="match status" value="1"/>
</dbReference>
<feature type="domain" description="IGFBP N-terminal" evidence="7">
    <location>
        <begin position="12"/>
        <end position="93"/>
    </location>
</feature>
<dbReference type="Pfam" id="PF07679">
    <property type="entry name" value="I-set"/>
    <property type="match status" value="1"/>
</dbReference>
<dbReference type="InterPro" id="IPR007110">
    <property type="entry name" value="Ig-like_dom"/>
</dbReference>
<dbReference type="SMART" id="SM00409">
    <property type="entry name" value="IG"/>
    <property type="match status" value="1"/>
</dbReference>
<keyword evidence="4" id="KW-1015">Disulfide bond</keyword>
<dbReference type="SMART" id="SM00280">
    <property type="entry name" value="KAZAL"/>
    <property type="match status" value="1"/>
</dbReference>
<dbReference type="CDD" id="cd00104">
    <property type="entry name" value="KAZAL_FS"/>
    <property type="match status" value="1"/>
</dbReference>
<dbReference type="SUPFAM" id="SSF100895">
    <property type="entry name" value="Kazal-type serine protease inhibitors"/>
    <property type="match status" value="1"/>
</dbReference>
<evidence type="ECO:0000256" key="4">
    <source>
        <dbReference type="ARBA" id="ARBA00023157"/>
    </source>
</evidence>
<dbReference type="InterPro" id="IPR013098">
    <property type="entry name" value="Ig_I-set"/>
</dbReference>